<protein>
    <submittedName>
        <fullName evidence="2">PF10941 family protein</fullName>
    </submittedName>
</protein>
<dbReference type="STRING" id="1125725.HMPREF1325_0580"/>
<evidence type="ECO:0000313" key="5">
    <source>
        <dbReference type="Proteomes" id="UP000016646"/>
    </source>
</evidence>
<feature type="transmembrane region" description="Helical" evidence="1">
    <location>
        <begin position="49"/>
        <end position="72"/>
    </location>
</feature>
<dbReference type="PATRIC" id="fig|1125725.3.peg.827"/>
<dbReference type="OrthoDB" id="5191605at2"/>
<dbReference type="RefSeq" id="WP_021329890.1">
    <property type="nucleotide sequence ID" value="NZ_AUZJ01000016.1"/>
</dbReference>
<dbReference type="eggNOG" id="ENOG5032N2F">
    <property type="taxonomic scope" value="Bacteria"/>
</dbReference>
<evidence type="ECO:0000313" key="4">
    <source>
        <dbReference type="Proteomes" id="UP000016412"/>
    </source>
</evidence>
<keyword evidence="1" id="KW-0472">Membrane</keyword>
<gene>
    <name evidence="3" type="ORF">HMPREF0860_1154</name>
    <name evidence="2" type="ORF">HMPREF1325_0580</name>
</gene>
<keyword evidence="5" id="KW-1185">Reference proteome</keyword>
<reference evidence="4 5" key="1">
    <citation type="submission" date="2013-08" db="EMBL/GenBank/DDBJ databases">
        <authorList>
            <person name="Durkin A.S."/>
            <person name="Haft D.R."/>
            <person name="McCorrison J."/>
            <person name="Torralba M."/>
            <person name="Gillis M."/>
            <person name="Haft D.H."/>
            <person name="Methe B."/>
            <person name="Sutton G."/>
            <person name="Nelson K.E."/>
        </authorList>
    </citation>
    <scope>NUCLEOTIDE SEQUENCE [LARGE SCALE GENOMIC DNA]</scope>
    <source>
        <strain evidence="3 5">ATCC 35536</strain>
        <strain evidence="2 4">VPI DR56BR1116</strain>
    </source>
</reference>
<dbReference type="Proteomes" id="UP000016412">
    <property type="component" value="Unassembled WGS sequence"/>
</dbReference>
<keyword evidence="1" id="KW-1133">Transmembrane helix</keyword>
<dbReference type="InterPro" id="IPR021238">
    <property type="entry name" value="DUF2620"/>
</dbReference>
<dbReference type="EMBL" id="AUZJ01000016">
    <property type="protein sequence ID" value="ERF61186.1"/>
    <property type="molecule type" value="Genomic_DNA"/>
</dbReference>
<keyword evidence="1" id="KW-0812">Transmembrane</keyword>
<organism evidence="2 4">
    <name type="scientific">Treponema socranskii subsp. socranskii VPI DR56BR1116 = ATCC 35536</name>
    <dbReference type="NCBI Taxonomy" id="1125725"/>
    <lineage>
        <taxon>Bacteria</taxon>
        <taxon>Pseudomonadati</taxon>
        <taxon>Spirochaetota</taxon>
        <taxon>Spirochaetia</taxon>
        <taxon>Spirochaetales</taxon>
        <taxon>Treponemataceae</taxon>
        <taxon>Treponema</taxon>
    </lineage>
</organism>
<dbReference type="Proteomes" id="UP000016646">
    <property type="component" value="Unassembled WGS sequence"/>
</dbReference>
<proteinExistence type="predicted"/>
<evidence type="ECO:0000313" key="3">
    <source>
        <dbReference type="EMBL" id="ERJ99994.1"/>
    </source>
</evidence>
<comment type="caution">
    <text evidence="2">The sequence shown here is derived from an EMBL/GenBank/DDBJ whole genome shotgun (WGS) entry which is preliminary data.</text>
</comment>
<dbReference type="EMBL" id="AVQI01000070">
    <property type="protein sequence ID" value="ERJ99994.1"/>
    <property type="molecule type" value="Genomic_DNA"/>
</dbReference>
<dbReference type="AlphaFoldDB" id="U2ME94"/>
<accession>U2ME94</accession>
<evidence type="ECO:0000313" key="2">
    <source>
        <dbReference type="EMBL" id="ERF61186.1"/>
    </source>
</evidence>
<name>U2ME94_TRESO</name>
<evidence type="ECO:0000256" key="1">
    <source>
        <dbReference type="SAM" id="Phobius"/>
    </source>
</evidence>
<dbReference type="Pfam" id="PF10941">
    <property type="entry name" value="DUF2620"/>
    <property type="match status" value="1"/>
</dbReference>
<sequence>MAKKIAVGGQMDKQLIAKLIAQYGGEEVAVDIKGDIEAAMGVKTNAYDYYVGACATGAGAALAMAIGLLGAGRCVSLSIPGKILSDEEIAQAVNDGKKAFGFVNTDAERVLPVLVQAILKKEN</sequence>